<gene>
    <name evidence="2" type="ORF">DES38_10271</name>
</gene>
<dbReference type="GO" id="GO:0005840">
    <property type="term" value="C:ribosome"/>
    <property type="evidence" value="ECO:0007669"/>
    <property type="project" value="UniProtKB-KW"/>
</dbReference>
<dbReference type="Proteomes" id="UP000247922">
    <property type="component" value="Unassembled WGS sequence"/>
</dbReference>
<dbReference type="Pfam" id="PF01248">
    <property type="entry name" value="Ribosomal_L7Ae"/>
    <property type="match status" value="1"/>
</dbReference>
<proteinExistence type="predicted"/>
<evidence type="ECO:0000313" key="3">
    <source>
        <dbReference type="Proteomes" id="UP000247922"/>
    </source>
</evidence>
<evidence type="ECO:0000259" key="1">
    <source>
        <dbReference type="Pfam" id="PF01248"/>
    </source>
</evidence>
<organism evidence="2 3">
    <name type="scientific">Streptohalobacillus salinus</name>
    <dbReference type="NCBI Taxonomy" id="621096"/>
    <lineage>
        <taxon>Bacteria</taxon>
        <taxon>Bacillati</taxon>
        <taxon>Bacillota</taxon>
        <taxon>Bacilli</taxon>
        <taxon>Bacillales</taxon>
        <taxon>Bacillaceae</taxon>
        <taxon>Streptohalobacillus</taxon>
    </lineage>
</organism>
<dbReference type="NCBIfam" id="NF005825">
    <property type="entry name" value="PRK07714.1"/>
    <property type="match status" value="1"/>
</dbReference>
<protein>
    <submittedName>
        <fullName evidence="2">LSU ribosomal protein L7AE</fullName>
    </submittedName>
</protein>
<keyword evidence="3" id="KW-1185">Reference proteome</keyword>
<dbReference type="SUPFAM" id="SSF55315">
    <property type="entry name" value="L30e-like"/>
    <property type="match status" value="1"/>
</dbReference>
<accession>A0A2V3WCN1</accession>
<dbReference type="AlphaFoldDB" id="A0A2V3WCN1"/>
<evidence type="ECO:0000313" key="2">
    <source>
        <dbReference type="EMBL" id="PXW92490.1"/>
    </source>
</evidence>
<dbReference type="EMBL" id="QJJR01000002">
    <property type="protein sequence ID" value="PXW92490.1"/>
    <property type="molecule type" value="Genomic_DNA"/>
</dbReference>
<sequence length="106" mass="11989">MRPLSNQQKYLSMLGLAMRARRLSLGEDQIIKDIKRNEAKLVLIAEDTGYQTHKKLTDKCKFYEVDYKIICDRDSLSIAIGKSGRVAVAVLDEGFAKKIASLIDQK</sequence>
<keyword evidence="2" id="KW-0687">Ribonucleoprotein</keyword>
<dbReference type="InterPro" id="IPR029064">
    <property type="entry name" value="Ribosomal_eL30-like_sf"/>
</dbReference>
<dbReference type="InterPro" id="IPR004038">
    <property type="entry name" value="Ribosomal_eL8/eL30/eS12/Gad45"/>
</dbReference>
<keyword evidence="2" id="KW-0689">Ribosomal protein</keyword>
<feature type="domain" description="Ribosomal protein eL8/eL30/eS12/Gadd45" evidence="1">
    <location>
        <begin position="11"/>
        <end position="99"/>
    </location>
</feature>
<name>A0A2V3WCN1_9BACI</name>
<reference evidence="2 3" key="1">
    <citation type="submission" date="2018-05" db="EMBL/GenBank/DDBJ databases">
        <title>Genomic Encyclopedia of Type Strains, Phase IV (KMG-IV): sequencing the most valuable type-strain genomes for metagenomic binning, comparative biology and taxonomic classification.</title>
        <authorList>
            <person name="Goeker M."/>
        </authorList>
    </citation>
    <scope>NUCLEOTIDE SEQUENCE [LARGE SCALE GENOMIC DNA]</scope>
    <source>
        <strain evidence="2 3">DSM 22440</strain>
    </source>
</reference>
<comment type="caution">
    <text evidence="2">The sequence shown here is derived from an EMBL/GenBank/DDBJ whole genome shotgun (WGS) entry which is preliminary data.</text>
</comment>
<dbReference type="Gene3D" id="3.30.1330.30">
    <property type="match status" value="1"/>
</dbReference>